<dbReference type="EMBL" id="QJKJ01004700">
    <property type="protein sequence ID" value="RDX93094.1"/>
    <property type="molecule type" value="Genomic_DNA"/>
</dbReference>
<dbReference type="PANTHER" id="PTHR48475:SF1">
    <property type="entry name" value="RNASE H TYPE-1 DOMAIN-CONTAINING PROTEIN"/>
    <property type="match status" value="1"/>
</dbReference>
<evidence type="ECO:0000259" key="1">
    <source>
        <dbReference type="PROSITE" id="PS50879"/>
    </source>
</evidence>
<dbReference type="SUPFAM" id="SSF56672">
    <property type="entry name" value="DNA/RNA polymerases"/>
    <property type="match status" value="1"/>
</dbReference>
<evidence type="ECO:0000313" key="3">
    <source>
        <dbReference type="Proteomes" id="UP000257109"/>
    </source>
</evidence>
<gene>
    <name evidence="2" type="ORF">CR513_24687</name>
</gene>
<name>A0A371GRC8_MUCPR</name>
<keyword evidence="3" id="KW-1185">Reference proteome</keyword>
<dbReference type="SUPFAM" id="SSF53098">
    <property type="entry name" value="Ribonuclease H-like"/>
    <property type="match status" value="1"/>
</dbReference>
<dbReference type="OrthoDB" id="1933881at2759"/>
<dbReference type="InterPro" id="IPR043502">
    <property type="entry name" value="DNA/RNA_pol_sf"/>
</dbReference>
<feature type="non-terminal residue" evidence="2">
    <location>
        <position position="1"/>
    </location>
</feature>
<dbReference type="PROSITE" id="PS50879">
    <property type="entry name" value="RNASE_H_1"/>
    <property type="match status" value="1"/>
</dbReference>
<comment type="caution">
    <text evidence="2">The sequence shown here is derived from an EMBL/GenBank/DDBJ whole genome shotgun (WGS) entry which is preliminary data.</text>
</comment>
<dbReference type="GO" id="GO:0004523">
    <property type="term" value="F:RNA-DNA hybrid ribonuclease activity"/>
    <property type="evidence" value="ECO:0007669"/>
    <property type="project" value="InterPro"/>
</dbReference>
<dbReference type="InterPro" id="IPR012337">
    <property type="entry name" value="RNaseH-like_sf"/>
</dbReference>
<dbReference type="InterPro" id="IPR002156">
    <property type="entry name" value="RNaseH_domain"/>
</dbReference>
<dbReference type="Pfam" id="PF13456">
    <property type="entry name" value="RVT_3"/>
    <property type="match status" value="1"/>
</dbReference>
<dbReference type="Gene3D" id="3.30.420.10">
    <property type="entry name" value="Ribonuclease H-like superfamily/Ribonuclease H"/>
    <property type="match status" value="1"/>
</dbReference>
<dbReference type="InterPro" id="IPR036397">
    <property type="entry name" value="RNaseH_sf"/>
</dbReference>
<dbReference type="PANTHER" id="PTHR48475">
    <property type="entry name" value="RIBONUCLEASE H"/>
    <property type="match status" value="1"/>
</dbReference>
<evidence type="ECO:0000313" key="2">
    <source>
        <dbReference type="EMBL" id="RDX93094.1"/>
    </source>
</evidence>
<feature type="domain" description="RNase H type-1" evidence="1">
    <location>
        <begin position="104"/>
        <end position="189"/>
    </location>
</feature>
<dbReference type="Proteomes" id="UP000257109">
    <property type="component" value="Unassembled WGS sequence"/>
</dbReference>
<proteinExistence type="predicted"/>
<accession>A0A371GRC8</accession>
<dbReference type="GO" id="GO:0003676">
    <property type="term" value="F:nucleic acid binding"/>
    <property type="evidence" value="ECO:0007669"/>
    <property type="project" value="InterPro"/>
</dbReference>
<organism evidence="2 3">
    <name type="scientific">Mucuna pruriens</name>
    <name type="common">Velvet bean</name>
    <name type="synonym">Dolichos pruriens</name>
    <dbReference type="NCBI Taxonomy" id="157652"/>
    <lineage>
        <taxon>Eukaryota</taxon>
        <taxon>Viridiplantae</taxon>
        <taxon>Streptophyta</taxon>
        <taxon>Embryophyta</taxon>
        <taxon>Tracheophyta</taxon>
        <taxon>Spermatophyta</taxon>
        <taxon>Magnoliopsida</taxon>
        <taxon>eudicotyledons</taxon>
        <taxon>Gunneridae</taxon>
        <taxon>Pentapetalae</taxon>
        <taxon>rosids</taxon>
        <taxon>fabids</taxon>
        <taxon>Fabales</taxon>
        <taxon>Fabaceae</taxon>
        <taxon>Papilionoideae</taxon>
        <taxon>50 kb inversion clade</taxon>
        <taxon>NPAAA clade</taxon>
        <taxon>indigoferoid/millettioid clade</taxon>
        <taxon>Phaseoleae</taxon>
        <taxon>Mucuna</taxon>
    </lineage>
</organism>
<sequence length="189" mass="21634">MEWNQECQEAFKKVKQYLESPPVLVPVVPGKPLILYLTVLKESMGASWDSKMILGKNKPSITSTRSSQNTNRAAYHPLDEYHPLSHKFLDEHIMMVEKDEQEDELDEWKLWFDGASNLLGNGIGVVLASLKGQYFPFSSRLGFDCTNNMVEYEACTMGIIMAIAHQIRKLKVFGDSALVIYQLREEWET</sequence>
<reference evidence="2" key="1">
    <citation type="submission" date="2018-05" db="EMBL/GenBank/DDBJ databases">
        <title>Draft genome of Mucuna pruriens seed.</title>
        <authorList>
            <person name="Nnadi N.E."/>
            <person name="Vos R."/>
            <person name="Hasami M.H."/>
            <person name="Devisetty U.K."/>
            <person name="Aguiy J.C."/>
        </authorList>
    </citation>
    <scope>NUCLEOTIDE SEQUENCE [LARGE SCALE GENOMIC DNA]</scope>
    <source>
        <strain evidence="2">JCA_2017</strain>
    </source>
</reference>
<dbReference type="AlphaFoldDB" id="A0A371GRC8"/>
<protein>
    <recommendedName>
        <fullName evidence="1">RNase H type-1 domain-containing protein</fullName>
    </recommendedName>
</protein>